<feature type="region of interest" description="Disordered" evidence="1">
    <location>
        <begin position="488"/>
        <end position="522"/>
    </location>
</feature>
<evidence type="ECO:0000256" key="1">
    <source>
        <dbReference type="SAM" id="MobiDB-lite"/>
    </source>
</evidence>
<name>A0A812UZ73_9DINO</name>
<feature type="region of interest" description="Disordered" evidence="1">
    <location>
        <begin position="242"/>
        <end position="275"/>
    </location>
</feature>
<protein>
    <submittedName>
        <fullName evidence="2">Uncharacterized protein</fullName>
    </submittedName>
</protein>
<evidence type="ECO:0000313" key="3">
    <source>
        <dbReference type="Proteomes" id="UP000604046"/>
    </source>
</evidence>
<dbReference type="InterPro" id="IPR029058">
    <property type="entry name" value="AB_hydrolase_fold"/>
</dbReference>
<proteinExistence type="predicted"/>
<organism evidence="2 3">
    <name type="scientific">Symbiodinium natans</name>
    <dbReference type="NCBI Taxonomy" id="878477"/>
    <lineage>
        <taxon>Eukaryota</taxon>
        <taxon>Sar</taxon>
        <taxon>Alveolata</taxon>
        <taxon>Dinophyceae</taxon>
        <taxon>Suessiales</taxon>
        <taxon>Symbiodiniaceae</taxon>
        <taxon>Symbiodinium</taxon>
    </lineage>
</organism>
<dbReference type="Proteomes" id="UP000604046">
    <property type="component" value="Unassembled WGS sequence"/>
</dbReference>
<comment type="caution">
    <text evidence="2">The sequence shown here is derived from an EMBL/GenBank/DDBJ whole genome shotgun (WGS) entry which is preliminary data.</text>
</comment>
<dbReference type="AlphaFoldDB" id="A0A812UZ73"/>
<dbReference type="EMBL" id="CAJNDS010002795">
    <property type="protein sequence ID" value="CAE7600215.1"/>
    <property type="molecule type" value="Genomic_DNA"/>
</dbReference>
<keyword evidence="3" id="KW-1185">Reference proteome</keyword>
<accession>A0A812UZ73</accession>
<reference evidence="2" key="1">
    <citation type="submission" date="2021-02" db="EMBL/GenBank/DDBJ databases">
        <authorList>
            <person name="Dougan E. K."/>
            <person name="Rhodes N."/>
            <person name="Thang M."/>
            <person name="Chan C."/>
        </authorList>
    </citation>
    <scope>NUCLEOTIDE SEQUENCE</scope>
</reference>
<sequence>MQLRQLLVLIRKVRHEPNLAGEGLTAAFAVRRVLKSGLPMPGKDTQGSESRRKHGSLLAVPSVPSVPPVAPPDGKFPLRLPPLSNLIEHIESESGNELLKLNFARPFRNTPHWQRPAPSFHVFESLFRPKVGVVSELRTRLRTTPPKEPGFSMYFRVSAGLLQIAFASKPLRRLPVLDPSMRLKKLLTLPRSFRQQRQPLDTKAADDVETQALAPSLQRWRRVEDSEVDTWYDLPVALGVQSSRDSVEDGQDELIEPRRRSPVAPAQKPDGHDGPGNFICAMAGAIQMSKNKWMKWKYVEQLAANSAALQTLSLEKQWGGLGSRPGATTLQGLSRLLTNASPSRTILLGMSLGSLHATRCAEIVESATNDQMRAVVLWDPRLPSGSTFRPLNISDEYIHRKIGYDHYFPEMPWPACRVAASALLLRVGFYEQEDVDVDGLLEYDYSAYSTSAIGFQALQAASLKDSDHMCTYTRDLWDVTRLLPLAVSGPPATSESSTSTRPPATSESSTSSRRRFGMSTGT</sequence>
<dbReference type="OrthoDB" id="412434at2759"/>
<evidence type="ECO:0000313" key="2">
    <source>
        <dbReference type="EMBL" id="CAE7600215.1"/>
    </source>
</evidence>
<gene>
    <name evidence="2" type="ORF">SNAT2548_LOCUS34147</name>
</gene>
<feature type="compositionally biased region" description="Low complexity" evidence="1">
    <location>
        <begin position="490"/>
        <end position="511"/>
    </location>
</feature>
<dbReference type="SUPFAM" id="SSF53474">
    <property type="entry name" value="alpha/beta-Hydrolases"/>
    <property type="match status" value="1"/>
</dbReference>